<feature type="signal peptide" evidence="2">
    <location>
        <begin position="1"/>
        <end position="21"/>
    </location>
</feature>
<feature type="transmembrane region" description="Helical" evidence="1">
    <location>
        <begin position="74"/>
        <end position="90"/>
    </location>
</feature>
<name>A0ABR1MIA2_9PEZI</name>
<feature type="transmembrane region" description="Helical" evidence="1">
    <location>
        <begin position="20"/>
        <end position="41"/>
    </location>
</feature>
<evidence type="ECO:0000313" key="3">
    <source>
        <dbReference type="EMBL" id="KAK7550150.1"/>
    </source>
</evidence>
<evidence type="ECO:0000256" key="1">
    <source>
        <dbReference type="SAM" id="Phobius"/>
    </source>
</evidence>
<keyword evidence="4" id="KW-1185">Reference proteome</keyword>
<dbReference type="Proteomes" id="UP001365128">
    <property type="component" value="Unassembled WGS sequence"/>
</dbReference>
<proteinExistence type="predicted"/>
<protein>
    <submittedName>
        <fullName evidence="3">Uncharacterized protein</fullName>
    </submittedName>
</protein>
<feature type="transmembrane region" description="Helical" evidence="1">
    <location>
        <begin position="48"/>
        <end position="68"/>
    </location>
</feature>
<dbReference type="EMBL" id="JBBPDW010000008">
    <property type="protein sequence ID" value="KAK7550150.1"/>
    <property type="molecule type" value="Genomic_DNA"/>
</dbReference>
<accession>A0ABR1MIA2</accession>
<comment type="caution">
    <text evidence="3">The sequence shown here is derived from an EMBL/GenBank/DDBJ whole genome shotgun (WGS) entry which is preliminary data.</text>
</comment>
<organism evidence="3 4">
    <name type="scientific">Phyllosticta citricarpa</name>
    <dbReference type="NCBI Taxonomy" id="55181"/>
    <lineage>
        <taxon>Eukaryota</taxon>
        <taxon>Fungi</taxon>
        <taxon>Dikarya</taxon>
        <taxon>Ascomycota</taxon>
        <taxon>Pezizomycotina</taxon>
        <taxon>Dothideomycetes</taxon>
        <taxon>Dothideomycetes incertae sedis</taxon>
        <taxon>Botryosphaeriales</taxon>
        <taxon>Phyllostictaceae</taxon>
        <taxon>Phyllosticta</taxon>
    </lineage>
</organism>
<gene>
    <name evidence="3" type="ORF">IWX46DRAFT_595238</name>
</gene>
<reference evidence="3 4" key="1">
    <citation type="submission" date="2024-04" db="EMBL/GenBank/DDBJ databases">
        <title>Phyllosticta paracitricarpa is synonymous to the EU quarantine fungus P. citricarpa based on phylogenomic analyses.</title>
        <authorList>
            <consortium name="Lawrence Berkeley National Laboratory"/>
            <person name="Van Ingen-Buijs V.A."/>
            <person name="Van Westerhoven A.C."/>
            <person name="Haridas S."/>
            <person name="Skiadas P."/>
            <person name="Martin F."/>
            <person name="Groenewald J.Z."/>
            <person name="Crous P.W."/>
            <person name="Seidl M.F."/>
        </authorList>
    </citation>
    <scope>NUCLEOTIDE SEQUENCE [LARGE SCALE GENOMIC DNA]</scope>
    <source>
        <strain evidence="3 4">CBS 122670</strain>
    </source>
</reference>
<keyword evidence="2" id="KW-0732">Signal</keyword>
<evidence type="ECO:0000313" key="4">
    <source>
        <dbReference type="Proteomes" id="UP001365128"/>
    </source>
</evidence>
<feature type="chain" id="PRO_5045123180" evidence="2">
    <location>
        <begin position="22"/>
        <end position="194"/>
    </location>
</feature>
<evidence type="ECO:0000256" key="2">
    <source>
        <dbReference type="SAM" id="SignalP"/>
    </source>
</evidence>
<keyword evidence="1" id="KW-0472">Membrane</keyword>
<keyword evidence="1" id="KW-0812">Transmembrane</keyword>
<keyword evidence="1" id="KW-1133">Transmembrane helix</keyword>
<sequence length="194" mass="22119">MNELWCLDFDFLFSFLRLTAAVATTTTTCGMEIAIGFCVFFSLPPFLLFLPLILLLTCQGFGLWILGFRVRKPMVIPLILLIPYSFFLSFRQTVPTTTPTQDTNWFSRCISFFPLPLPSFHLSISHLPYRQYFCPIDSDFSCTRQERKDELASQYNSSPQSSSPIMSDEYSGPFAFTSGYSGVQVYKIPKNLDA</sequence>